<dbReference type="InterPro" id="IPR000608">
    <property type="entry name" value="UBC"/>
</dbReference>
<accession>A0ABR2HZB3</accession>
<dbReference type="EMBL" id="JAPCWZ010000007">
    <property type="protein sequence ID" value="KAK8855252.1"/>
    <property type="molecule type" value="Genomic_DNA"/>
</dbReference>
<dbReference type="InterPro" id="IPR029498">
    <property type="entry name" value="HeLo_dom"/>
</dbReference>
<comment type="caution">
    <text evidence="3">The sequence shown here is derived from an EMBL/GenBank/DDBJ whole genome shotgun (WGS) entry which is preliminary data.</text>
</comment>
<evidence type="ECO:0000256" key="1">
    <source>
        <dbReference type="SAM" id="MobiDB-lite"/>
    </source>
</evidence>
<dbReference type="Gene3D" id="1.20.120.1020">
    <property type="entry name" value="Prion-inhibition and propagation, HeLo domain"/>
    <property type="match status" value="1"/>
</dbReference>
<dbReference type="PROSITE" id="PS50127">
    <property type="entry name" value="UBC_2"/>
    <property type="match status" value="1"/>
</dbReference>
<protein>
    <submittedName>
        <fullName evidence="3">Ubiquitin-conjugating enzyme E2</fullName>
    </submittedName>
</protein>
<dbReference type="SUPFAM" id="SSF54495">
    <property type="entry name" value="UBC-like"/>
    <property type="match status" value="1"/>
</dbReference>
<feature type="region of interest" description="Disordered" evidence="1">
    <location>
        <begin position="238"/>
        <end position="268"/>
    </location>
</feature>
<dbReference type="InterPro" id="IPR016135">
    <property type="entry name" value="UBQ-conjugating_enzyme/RWD"/>
</dbReference>
<dbReference type="Pfam" id="PF14479">
    <property type="entry name" value="HeLo"/>
    <property type="match status" value="1"/>
</dbReference>
<evidence type="ECO:0000313" key="4">
    <source>
        <dbReference type="Proteomes" id="UP001390339"/>
    </source>
</evidence>
<evidence type="ECO:0000313" key="3">
    <source>
        <dbReference type="EMBL" id="KAK8855252.1"/>
    </source>
</evidence>
<dbReference type="Pfam" id="PF00179">
    <property type="entry name" value="UQ_con"/>
    <property type="match status" value="1"/>
</dbReference>
<keyword evidence="4" id="KW-1185">Reference proteome</keyword>
<feature type="domain" description="UBC core" evidence="2">
    <location>
        <begin position="467"/>
        <end position="614"/>
    </location>
</feature>
<dbReference type="SMART" id="SM00212">
    <property type="entry name" value="UBCc"/>
    <property type="match status" value="1"/>
</dbReference>
<dbReference type="Gene3D" id="3.10.110.10">
    <property type="entry name" value="Ubiquitin Conjugating Enzyme"/>
    <property type="match status" value="1"/>
</dbReference>
<organism evidence="3 4">
    <name type="scientific">Apiospora arundinis</name>
    <dbReference type="NCBI Taxonomy" id="335852"/>
    <lineage>
        <taxon>Eukaryota</taxon>
        <taxon>Fungi</taxon>
        <taxon>Dikarya</taxon>
        <taxon>Ascomycota</taxon>
        <taxon>Pezizomycotina</taxon>
        <taxon>Sordariomycetes</taxon>
        <taxon>Xylariomycetidae</taxon>
        <taxon>Amphisphaeriales</taxon>
        <taxon>Apiosporaceae</taxon>
        <taxon>Apiospora</taxon>
    </lineage>
</organism>
<reference evidence="3 4" key="1">
    <citation type="journal article" date="2024" name="IMA Fungus">
        <title>Apiospora arundinis, a panoply of carbohydrate-active enzymes and secondary metabolites.</title>
        <authorList>
            <person name="Sorensen T."/>
            <person name="Petersen C."/>
            <person name="Muurmann A.T."/>
            <person name="Christiansen J.V."/>
            <person name="Brundto M.L."/>
            <person name="Overgaard C.K."/>
            <person name="Boysen A.T."/>
            <person name="Wollenberg R.D."/>
            <person name="Larsen T.O."/>
            <person name="Sorensen J.L."/>
            <person name="Nielsen K.L."/>
            <person name="Sondergaard T.E."/>
        </authorList>
    </citation>
    <scope>NUCLEOTIDE SEQUENCE [LARGE SCALE GENOMIC DNA]</scope>
    <source>
        <strain evidence="3 4">AAU 773</strain>
    </source>
</reference>
<sequence length="660" mass="75077">MAEPVGITLGALGVVGLLSVCIDCFDFVQNGRSVGTDFIFLQGDFASQILRFRIWARISGFFDKGGYDRRLDNPEIKFHIRLQLALIALLFMDTNELVERYDSRYKGLRTYDFSGYSRQLPAPSDNDNSSDENLRCLIQRIKNTKSHVGIFGAFRWALKDKSRFETLLQRLKDRIDALYFVTEQLHLFERVNLQQATEIEIESIHDVGLSHSLAPLSTLESLMPTKLISDAASQQLTSIGSRRTNDDDKSSGTETFATAPEEESAQATVETLQKNPFIVPNGIRTHQDDILVNEVLPGLVSEYRKHSDLWTRQELSFRKSVRASEHQAERNNIIDSARSQYEKIITSNPPWVLDKLRQLTTTVEGMVVRLHHPCKRIPICSRSCWDGDTDVDIEYAHLFKIDPILNDDPVIVENVTLLRYVLFMPPLIRRGMHFQTLSLSDKEWGAQLDSIRQLDTRANAWAYARTGRQRCLRRMVNEIDLSGEKFMTTRIVKAQGGSVKAVVTFEGPLQSPYSTGVFQLSIVWGKEYPVSGPPEVRFLTRVYHPNVDNTGKICLDFFDWTVKVVMSRVVMAIISLLSDPEIDDPLVPEIASTYLRSREEYEQTASAYTKKYATLDAAQERLSKANASNWSHAVLRKPMEKSRGLEPTDSIWVTNCLTYS</sequence>
<dbReference type="PANTHER" id="PTHR24068">
    <property type="entry name" value="UBIQUITIN-CONJUGATING ENZYME E2"/>
    <property type="match status" value="1"/>
</dbReference>
<proteinExistence type="predicted"/>
<evidence type="ECO:0000259" key="2">
    <source>
        <dbReference type="PROSITE" id="PS50127"/>
    </source>
</evidence>
<dbReference type="InterPro" id="IPR038305">
    <property type="entry name" value="HeLo_sf"/>
</dbReference>
<name>A0ABR2HZB3_9PEZI</name>
<gene>
    <name evidence="3" type="ORF">PGQ11_011164</name>
</gene>
<dbReference type="Proteomes" id="UP001390339">
    <property type="component" value="Unassembled WGS sequence"/>
</dbReference>